<keyword evidence="7 11" id="KW-0256">Endoplasmic reticulum</keyword>
<evidence type="ECO:0000256" key="6">
    <source>
        <dbReference type="ARBA" id="ARBA00022692"/>
    </source>
</evidence>
<comment type="subcellular location">
    <subcellularLocation>
        <location evidence="1 11">Endoplasmic reticulum membrane</location>
        <topology evidence="1 11">Multi-pass membrane protein</topology>
    </subcellularLocation>
</comment>
<evidence type="ECO:0000256" key="12">
    <source>
        <dbReference type="SAM" id="SignalP"/>
    </source>
</evidence>
<dbReference type="PANTHER" id="PTHR12413:SF2">
    <property type="entry name" value="DOLICHYL PYROPHOSPHATE GLC1MAN9GLCNAC2 ALPHA-1,3-GLUCOSYLTRANSFERASE-RELATED"/>
    <property type="match status" value="1"/>
</dbReference>
<keyword evidence="4 11" id="KW-0328">Glycosyltransferase</keyword>
<dbReference type="Pfam" id="PF03155">
    <property type="entry name" value="Alg6_Alg8"/>
    <property type="match status" value="2"/>
</dbReference>
<feature type="transmembrane region" description="Helical" evidence="11">
    <location>
        <begin position="533"/>
        <end position="561"/>
    </location>
</feature>
<evidence type="ECO:0000256" key="7">
    <source>
        <dbReference type="ARBA" id="ARBA00022824"/>
    </source>
</evidence>
<comment type="catalytic activity">
    <reaction evidence="10">
        <text>an alpha-D-Glc-(1-&gt;3)-alpha-D-Man-(1-&gt;2)-alpha-D-Man-(1-&gt;2)-alpha-D-Man-(1-&gt;3)-[alpha-D-Man-(1-&gt;2)-alpha-D-Man-(1-&gt;3)-[alpha-D-Man-(1-&gt;2)-alpha-D-Man-(1-&gt;6)]-alpha-D-Man-(1-&gt;6)]-beta-D-Man-(1-&gt;4)-beta-D-GlcNAc-(1-&gt;4)-alpha-D-GlcNAc-diphospho-di-trans,poly-cis-dolichol + a di-trans,poly-cis-dolichyl beta-D-glucosyl phosphate = an alpha-D-Glc-(1-&gt;3)-alpha-D-Glc-(1-&gt;3)-alpha-D-Man-(1-&gt;2)-alpha-D-Man-(1-&gt;2)-alpha-D-Man-(1-&gt;3)-[alpha-D-Man-(1-&gt;2)-alpha-D-Man-(1-&gt;3)-[alpha-D-Man-(1-&gt;2)-alpha-D-Man-(1-&gt;6)]-alpha-D-Man-(1-&gt;6)]-beta-D-Man-(1-&gt;4)-beta-D-GlcNAc-(1-&gt;4)-alpha-D-GlcNAc-diphospho-di-trans,poly-cis-dolichol + a di-trans,poly-cis-dolichyl phosphate + H(+)</text>
        <dbReference type="Rhea" id="RHEA:31307"/>
        <dbReference type="Rhea" id="RHEA-COMP:19498"/>
        <dbReference type="Rhea" id="RHEA-COMP:19502"/>
        <dbReference type="Rhea" id="RHEA-COMP:19521"/>
        <dbReference type="Rhea" id="RHEA-COMP:19522"/>
        <dbReference type="ChEBI" id="CHEBI:15378"/>
        <dbReference type="ChEBI" id="CHEBI:57525"/>
        <dbReference type="ChEBI" id="CHEBI:57683"/>
        <dbReference type="ChEBI" id="CHEBI:132521"/>
        <dbReference type="ChEBI" id="CHEBI:132522"/>
        <dbReference type="EC" id="2.4.1.265"/>
    </reaction>
    <physiologicalReaction direction="left-to-right" evidence="10">
        <dbReference type="Rhea" id="RHEA:31308"/>
    </physiologicalReaction>
</comment>
<keyword evidence="5 11" id="KW-0808">Transferase</keyword>
<name>A0A9P6JAG0_MORAP</name>
<sequence>MQTSLLVLSTALKVLLFPTYHSTDFEVHRNWLAITHSLPISQWYLEKTSEWTLDYPPFFAWFEKFLSFFAALVDPKIVDVQNLNYDTLATVYFQRTTVLVSELVLFWALQRMLTTMGNRPLQKIINWSLMLNPGLIMVDNMHFQYNGFLYGILIHSLVDAKQGKLLRSGILFAALLNFKHIYLYIAPSYFAFLLRAYCFENSGNSIRAKSWFSAFRPLHFLALGVSVIAVFAASLGPFVALNQLPELAGRLFPFKRGLCHSYWAANFWALYSFVDRIMILMVAKTPLGQYFNLSLDTAALSATTRGLVGDTAFGVLPTVTAQHTLILTVLLQIPGFISVFRHPTFERFIGSVVLSAFASFLAGWHVHEKAILLCTVTMSVAIANQIGASPNSGAGAGVLSDSQKGGSLLTPRDVRSFLIVSLAGYIGLWPLFFTREGFLIISMGVSVTISNTIETPIKVLITALWFVIVATGLDQCIPKQLKGSSSMEAGPSSSRSLLRHFTALERLYVLGSLPVQLYVNVLHEYVFGQEKLAFLPLMITSVYAAVGVVYGWLLYSAAYFSSSKTLDKKMR</sequence>
<proteinExistence type="inferred from homology"/>
<gene>
    <name evidence="13" type="primary">ALG8</name>
    <name evidence="13" type="ORF">BGZ70_004265</name>
</gene>
<dbReference type="InterPro" id="IPR004856">
    <property type="entry name" value="Glyco_trans_ALG6/ALG8"/>
</dbReference>
<evidence type="ECO:0000256" key="10">
    <source>
        <dbReference type="ARBA" id="ARBA00047346"/>
    </source>
</evidence>
<dbReference type="OrthoDB" id="1689333at2759"/>
<evidence type="ECO:0000256" key="3">
    <source>
        <dbReference type="ARBA" id="ARBA00008715"/>
    </source>
</evidence>
<evidence type="ECO:0000256" key="8">
    <source>
        <dbReference type="ARBA" id="ARBA00022989"/>
    </source>
</evidence>
<feature type="transmembrane region" description="Helical" evidence="11">
    <location>
        <begin position="181"/>
        <end position="199"/>
    </location>
</feature>
<dbReference type="GO" id="GO:0006487">
    <property type="term" value="P:protein N-linked glycosylation"/>
    <property type="evidence" value="ECO:0007669"/>
    <property type="project" value="TreeGrafter"/>
</dbReference>
<evidence type="ECO:0000256" key="1">
    <source>
        <dbReference type="ARBA" id="ARBA00004477"/>
    </source>
</evidence>
<evidence type="ECO:0000313" key="14">
    <source>
        <dbReference type="Proteomes" id="UP000738359"/>
    </source>
</evidence>
<evidence type="ECO:0000256" key="5">
    <source>
        <dbReference type="ARBA" id="ARBA00022679"/>
    </source>
</evidence>
<evidence type="ECO:0000256" key="4">
    <source>
        <dbReference type="ARBA" id="ARBA00022676"/>
    </source>
</evidence>
<dbReference type="GO" id="GO:0042283">
    <property type="term" value="F:dolichyl pyrophosphate Glc1Man9GlcNAc2 alpha-1,3-glucosyltransferase activity"/>
    <property type="evidence" value="ECO:0007669"/>
    <property type="project" value="UniProtKB-EC"/>
</dbReference>
<evidence type="ECO:0000256" key="2">
    <source>
        <dbReference type="ARBA" id="ARBA00004922"/>
    </source>
</evidence>
<reference evidence="13" key="1">
    <citation type="journal article" date="2020" name="Fungal Divers.">
        <title>Resolving the Mortierellaceae phylogeny through synthesis of multi-gene phylogenetics and phylogenomics.</title>
        <authorList>
            <person name="Vandepol N."/>
            <person name="Liber J."/>
            <person name="Desiro A."/>
            <person name="Na H."/>
            <person name="Kennedy M."/>
            <person name="Barry K."/>
            <person name="Grigoriev I.V."/>
            <person name="Miller A.N."/>
            <person name="O'Donnell K."/>
            <person name="Stajich J.E."/>
            <person name="Bonito G."/>
        </authorList>
    </citation>
    <scope>NUCLEOTIDE SEQUENCE</scope>
    <source>
        <strain evidence="13">CK1249</strain>
    </source>
</reference>
<keyword evidence="6 11" id="KW-0812">Transmembrane</keyword>
<dbReference type="GO" id="GO:0005789">
    <property type="term" value="C:endoplasmic reticulum membrane"/>
    <property type="evidence" value="ECO:0007669"/>
    <property type="project" value="UniProtKB-SubCell"/>
</dbReference>
<organism evidence="13 14">
    <name type="scientific">Mortierella alpina</name>
    <name type="common">Oleaginous fungus</name>
    <name type="synonym">Mortierella renispora</name>
    <dbReference type="NCBI Taxonomy" id="64518"/>
    <lineage>
        <taxon>Eukaryota</taxon>
        <taxon>Fungi</taxon>
        <taxon>Fungi incertae sedis</taxon>
        <taxon>Mucoromycota</taxon>
        <taxon>Mortierellomycotina</taxon>
        <taxon>Mortierellomycetes</taxon>
        <taxon>Mortierellales</taxon>
        <taxon>Mortierellaceae</taxon>
        <taxon>Mortierella</taxon>
    </lineage>
</organism>
<keyword evidence="14" id="KW-1185">Reference proteome</keyword>
<evidence type="ECO:0000313" key="13">
    <source>
        <dbReference type="EMBL" id="KAF9965715.1"/>
    </source>
</evidence>
<dbReference type="EMBL" id="JAAAHY010000228">
    <property type="protein sequence ID" value="KAF9965715.1"/>
    <property type="molecule type" value="Genomic_DNA"/>
</dbReference>
<comment type="caution">
    <text evidence="11">Lacks conserved residue(s) required for the propagation of feature annotation.</text>
</comment>
<feature type="transmembrane region" description="Helical" evidence="11">
    <location>
        <begin position="348"/>
        <end position="366"/>
    </location>
</feature>
<keyword evidence="9 11" id="KW-0472">Membrane</keyword>
<comment type="similarity">
    <text evidence="3 11">Belongs to the ALG6/ALG8 glucosyltransferase family.</text>
</comment>
<dbReference type="EC" id="2.4.1.-" evidence="11"/>
<evidence type="ECO:0000256" key="9">
    <source>
        <dbReference type="ARBA" id="ARBA00023136"/>
    </source>
</evidence>
<protein>
    <recommendedName>
        <fullName evidence="11">Alpha-1,3-glucosyltransferase</fullName>
        <ecNumber evidence="11">2.4.1.-</ecNumber>
    </recommendedName>
</protein>
<feature type="transmembrane region" description="Helical" evidence="11">
    <location>
        <begin position="414"/>
        <end position="433"/>
    </location>
</feature>
<comment type="pathway">
    <text evidence="2 11">Protein modification; protein glycosylation.</text>
</comment>
<comment type="caution">
    <text evidence="13">The sequence shown here is derived from an EMBL/GenBank/DDBJ whole genome shotgun (WGS) entry which is preliminary data.</text>
</comment>
<feature type="transmembrane region" description="Helical" evidence="11">
    <location>
        <begin position="261"/>
        <end position="283"/>
    </location>
</feature>
<evidence type="ECO:0000256" key="11">
    <source>
        <dbReference type="RuleBase" id="RU363110"/>
    </source>
</evidence>
<feature type="signal peptide" evidence="12">
    <location>
        <begin position="1"/>
        <end position="16"/>
    </location>
</feature>
<dbReference type="AlphaFoldDB" id="A0A9P6JAG0"/>
<feature type="chain" id="PRO_5040237778" description="Alpha-1,3-glucosyltransferase" evidence="12">
    <location>
        <begin position="17"/>
        <end position="571"/>
    </location>
</feature>
<dbReference type="PANTHER" id="PTHR12413">
    <property type="entry name" value="DOLICHYL GLYCOSYLTRANSFERASE"/>
    <property type="match status" value="1"/>
</dbReference>
<keyword evidence="12" id="KW-0732">Signal</keyword>
<keyword evidence="8 11" id="KW-1133">Transmembrane helix</keyword>
<dbReference type="Proteomes" id="UP000738359">
    <property type="component" value="Unassembled WGS sequence"/>
</dbReference>
<accession>A0A9P6JAG0</accession>
<feature type="transmembrane region" description="Helical" evidence="11">
    <location>
        <begin position="220"/>
        <end position="241"/>
    </location>
</feature>